<sequence length="95" mass="10639">MIFLNLILLARFFLYIYATMIIQNKKILASFLLMSISFVCHTQTIGNGQMPPPPQAGPPNPPGFPIDDSLIFLFAAAIIYGAYMSFKMLKKKSHV</sequence>
<keyword evidence="1" id="KW-0812">Transmembrane</keyword>
<feature type="transmembrane region" description="Helical" evidence="1">
    <location>
        <begin position="6"/>
        <end position="22"/>
    </location>
</feature>
<gene>
    <name evidence="2" type="ORF">LX77_01142</name>
</gene>
<dbReference type="AlphaFoldDB" id="A0A327SIY0"/>
<dbReference type="Proteomes" id="UP000248987">
    <property type="component" value="Unassembled WGS sequence"/>
</dbReference>
<organism evidence="2 3">
    <name type="scientific">Gelidibacter algens</name>
    <dbReference type="NCBI Taxonomy" id="49280"/>
    <lineage>
        <taxon>Bacteria</taxon>
        <taxon>Pseudomonadati</taxon>
        <taxon>Bacteroidota</taxon>
        <taxon>Flavobacteriia</taxon>
        <taxon>Flavobacteriales</taxon>
        <taxon>Flavobacteriaceae</taxon>
        <taxon>Gelidibacter</taxon>
    </lineage>
</organism>
<name>A0A327SIY0_9FLAO</name>
<comment type="caution">
    <text evidence="2">The sequence shown here is derived from an EMBL/GenBank/DDBJ whole genome shotgun (WGS) entry which is preliminary data.</text>
</comment>
<dbReference type="EMBL" id="QLLQ01000003">
    <property type="protein sequence ID" value="RAJ25727.1"/>
    <property type="molecule type" value="Genomic_DNA"/>
</dbReference>
<feature type="transmembrane region" description="Helical" evidence="1">
    <location>
        <begin position="70"/>
        <end position="89"/>
    </location>
</feature>
<keyword evidence="1" id="KW-1133">Transmembrane helix</keyword>
<evidence type="ECO:0000313" key="2">
    <source>
        <dbReference type="EMBL" id="RAJ25727.1"/>
    </source>
</evidence>
<protein>
    <submittedName>
        <fullName evidence="2">Uncharacterized protein</fullName>
    </submittedName>
</protein>
<keyword evidence="1" id="KW-0472">Membrane</keyword>
<proteinExistence type="predicted"/>
<reference evidence="2 3" key="1">
    <citation type="submission" date="2018-06" db="EMBL/GenBank/DDBJ databases">
        <title>Genomic Encyclopedia of Archaeal and Bacterial Type Strains, Phase II (KMG-II): from individual species to whole genera.</title>
        <authorList>
            <person name="Goeker M."/>
        </authorList>
    </citation>
    <scope>NUCLEOTIDE SEQUENCE [LARGE SCALE GENOMIC DNA]</scope>
    <source>
        <strain evidence="2 3">DSM 12408</strain>
    </source>
</reference>
<keyword evidence="3" id="KW-1185">Reference proteome</keyword>
<evidence type="ECO:0000256" key="1">
    <source>
        <dbReference type="SAM" id="Phobius"/>
    </source>
</evidence>
<accession>A0A327SIY0</accession>
<evidence type="ECO:0000313" key="3">
    <source>
        <dbReference type="Proteomes" id="UP000248987"/>
    </source>
</evidence>